<feature type="domain" description="Cysteine-rich interdomain region 1 gamma" evidence="6">
    <location>
        <begin position="1472"/>
        <end position="1520"/>
    </location>
</feature>
<dbReference type="InterPro" id="IPR042202">
    <property type="entry name" value="Duffy-ag-bd_sf"/>
</dbReference>
<dbReference type="VEuPathDB" id="PlasmoDB:PRG01_0811100"/>
<dbReference type="InterPro" id="IPR054595">
    <property type="entry name" value="DBL_C"/>
</dbReference>
<feature type="domain" description="Duffy-binding-like" evidence="7">
    <location>
        <begin position="1277"/>
        <end position="1429"/>
    </location>
</feature>
<feature type="domain" description="Duffy-binding-like" evidence="2">
    <location>
        <begin position="1537"/>
        <end position="1676"/>
    </location>
</feature>
<dbReference type="Gene3D" id="1.20.1310.20">
    <property type="entry name" value="Duffy-antigen binding domain"/>
    <property type="match status" value="2"/>
</dbReference>
<proteinExistence type="predicted"/>
<dbReference type="Pfam" id="PF05424">
    <property type="entry name" value="Duffy_binding"/>
    <property type="match status" value="2"/>
</dbReference>
<dbReference type="Gene3D" id="1.10.1900.40">
    <property type="entry name" value="Acidic terminal segments, variant surface antigen of PfEMP1"/>
    <property type="match status" value="2"/>
</dbReference>
<feature type="compositionally biased region" description="Acidic residues" evidence="1">
    <location>
        <begin position="842"/>
        <end position="881"/>
    </location>
</feature>
<feature type="compositionally biased region" description="Low complexity" evidence="1">
    <location>
        <begin position="401"/>
        <end position="410"/>
    </location>
</feature>
<dbReference type="Gene3D" id="1.20.58.830">
    <property type="match status" value="3"/>
</dbReference>
<feature type="region of interest" description="Disordered" evidence="1">
    <location>
        <begin position="982"/>
        <end position="1018"/>
    </location>
</feature>
<feature type="compositionally biased region" description="Polar residues" evidence="1">
    <location>
        <begin position="1979"/>
        <end position="1996"/>
    </location>
</feature>
<evidence type="ECO:0000313" key="9">
    <source>
        <dbReference type="Proteomes" id="UP000240500"/>
    </source>
</evidence>
<feature type="domain" description="Duffy-antigen binding" evidence="3">
    <location>
        <begin position="110"/>
        <end position="312"/>
    </location>
</feature>
<dbReference type="Pfam" id="PF15447">
    <property type="entry name" value="NTS"/>
    <property type="match status" value="1"/>
</dbReference>
<dbReference type="FunFam" id="1.10.1900.40:FF:000001">
    <property type="entry name" value="Erythrocyte membrane protein 1"/>
    <property type="match status" value="1"/>
</dbReference>
<dbReference type="FunFam" id="1.20.58.1930:FF:000001">
    <property type="entry name" value="Erythrocyte membrane protein 1, PfEMP1"/>
    <property type="match status" value="1"/>
</dbReference>
<name>A0A2P9DBU2_PLARE</name>
<feature type="compositionally biased region" description="Polar residues" evidence="1">
    <location>
        <begin position="1938"/>
        <end position="1956"/>
    </location>
</feature>
<feature type="domain" description="Duffy-antigen binding" evidence="3">
    <location>
        <begin position="962"/>
        <end position="1182"/>
    </location>
</feature>
<dbReference type="OrthoDB" id="378902at2759"/>
<dbReference type="FunFam" id="1.20.1310.20:FF:000001">
    <property type="entry name" value="Erythrocyte membrane protein 1, PfEMP1"/>
    <property type="match status" value="1"/>
</dbReference>
<feature type="compositionally biased region" description="Polar residues" evidence="1">
    <location>
        <begin position="993"/>
        <end position="1008"/>
    </location>
</feature>
<dbReference type="Pfam" id="PF18562">
    <property type="entry name" value="CIDR1_gamma"/>
    <property type="match status" value="1"/>
</dbReference>
<feature type="region of interest" description="Disordered" evidence="1">
    <location>
        <begin position="810"/>
        <end position="883"/>
    </location>
</feature>
<feature type="compositionally biased region" description="Polar residues" evidence="1">
    <location>
        <begin position="1137"/>
        <end position="1158"/>
    </location>
</feature>
<feature type="region of interest" description="Disordered" evidence="1">
    <location>
        <begin position="2132"/>
        <end position="2152"/>
    </location>
</feature>
<feature type="region of interest" description="Disordered" evidence="1">
    <location>
        <begin position="1136"/>
        <end position="1158"/>
    </location>
</feature>
<evidence type="ECO:0000259" key="5">
    <source>
        <dbReference type="Pfam" id="PF15447"/>
    </source>
</evidence>
<dbReference type="FunFam" id="1.20.58.830:FF:000022">
    <property type="entry name" value="Erythrocyte membrane protein 1, PfEMP1"/>
    <property type="match status" value="1"/>
</dbReference>
<dbReference type="GO" id="GO:0016020">
    <property type="term" value="C:membrane"/>
    <property type="evidence" value="ECO:0007669"/>
    <property type="project" value="InterPro"/>
</dbReference>
<evidence type="ECO:0000259" key="3">
    <source>
        <dbReference type="Pfam" id="PF05424"/>
    </source>
</evidence>
<evidence type="ECO:0000259" key="6">
    <source>
        <dbReference type="Pfam" id="PF18562"/>
    </source>
</evidence>
<evidence type="ECO:0000313" key="8">
    <source>
        <dbReference type="EMBL" id="SOV78429.1"/>
    </source>
</evidence>
<dbReference type="InterPro" id="IPR044932">
    <property type="entry name" value="PfEMP1_ATS_sf"/>
</dbReference>
<accession>A0A2P9DBU2</accession>
<feature type="region of interest" description="Disordered" evidence="1">
    <location>
        <begin position="1669"/>
        <end position="1802"/>
    </location>
</feature>
<feature type="compositionally biased region" description="Polar residues" evidence="1">
    <location>
        <begin position="2139"/>
        <end position="2152"/>
    </location>
</feature>
<dbReference type="InterPro" id="IPR041480">
    <property type="entry name" value="CIDR1_gamma"/>
</dbReference>
<dbReference type="InterPro" id="IPR029210">
    <property type="entry name" value="PfEMP1_NTS"/>
</dbReference>
<dbReference type="Pfam" id="PF22672">
    <property type="entry name" value="DBL_C"/>
    <property type="match status" value="2"/>
</dbReference>
<dbReference type="SUPFAM" id="SSF140924">
    <property type="entry name" value="Duffy binding domain-like"/>
    <property type="match status" value="4"/>
</dbReference>
<dbReference type="Pfam" id="PF03011">
    <property type="entry name" value="PFEMP"/>
    <property type="match status" value="2"/>
</dbReference>
<dbReference type="Proteomes" id="UP000240500">
    <property type="component" value="Chromosome 8"/>
</dbReference>
<evidence type="ECO:0000259" key="4">
    <source>
        <dbReference type="Pfam" id="PF15445"/>
    </source>
</evidence>
<evidence type="ECO:0000256" key="1">
    <source>
        <dbReference type="SAM" id="MobiDB-lite"/>
    </source>
</evidence>
<dbReference type="GO" id="GO:0046789">
    <property type="term" value="F:host cell surface receptor binding"/>
    <property type="evidence" value="ECO:0007669"/>
    <property type="project" value="InterPro"/>
</dbReference>
<feature type="domain" description="Plasmodium falciparum erythrocyte membrane protein 1 acidic terminal segment" evidence="4">
    <location>
        <begin position="2036"/>
        <end position="2346"/>
    </location>
</feature>
<dbReference type="VEuPathDB" id="PlasmoDB:PRCDC_0012000"/>
<sequence>MGGGNGGGGNDYKDAKDFLDKIGQQVHAQMKSEATNYVSELKGHLSLAKVSGVETAGFSEPCELINDKRENLIDARGDPCKELSGKVEPRFSDTLGGQCTDSKMRSGGKGACAPYRRLHLCNKNMEKMEKTSTAKHDLLLDVCLAAKHEGQSISGQHGNYHKDSTGSTICTVLARSFADIGDIIRGKDLFYGNTQESAQRKKLDDKLKEIFKEIHDEVTKGSNGQALKTRYNGDTENFFKLREDWWELNRQTVWKALTCHAPQNAQYFRQTCGGNEKTATLARDKCRCKHENRKDDTDQVPTYFDYVPQFLRWFEEWAEDFCRKKNKKIKDVKQQCRDYEQKLYCSGNGYDCTKTIYKKGKLVIGSECTNCSVWCRLYETWIDNQKKEFLKQKKKYENVINGTSSNSSTTRSRRRRAARISGSNSNYDGYEKNFYEKLQSNGYKTVDDFLGLLNKEDVCKAIQDKKEKIDFTKKVVDDKTKNDPGTFYHAEYCEVCPGCGVKRKGGEWKQKYNGDCDGQKHYTITPGATPTNIDVLSFGDKGEDREKKKKEFCKTQNGNSGYASDGGSGYCGGNNMDSSLCEPWKCYKHNDVLKENVQKDNDDEDFDFEDDDIKNAGGLCTLQNKKKVNETNSQNEPEEFQKTFNEFFYFWIGRFLNDSMYWRGNVNNCINNPNRRKCKNECEELCGCFQKWITQKKEEWKKIVHHFNTQEGFGKQGDVDIPGFLGAGMTHDVVLNQVLNLEALFENIKSGYGEVKETEGINKILEQEKKKKKEEEEAPGAASGSGGENKDTSIDKLLKHEGDEAGECLKKRKEKCPEDTTGGLGRILPASTPGLVTIGDDHDSEEEGESEGEENENEGDGQDEDGDEESVSQPELQEEPQIDNKLNVCDIVKKVFEKTEDSALQDACSLKYKDGKERFTQWNCIPTNTNGSSTTSEGAAKVRKARHTTPSEAKSGDKNGAICIPPRRRKLYVGGLTKWVKETQGKGDGSTGEAGTTNPQNVDQSIPNTPASSTSSPTDATQLLRDAFVKSAAIETFFLWDRYKKIKEKEDIERKVAQDDLVRVTSDVGKNLQEVLEKGKIPDEFLRQMFYTLGDYRDICVGVKDEAVRNALEKSVDNKTGGNSIKDISDKIKEILQKQSGTETSVKSPSNSGKTPQETWWDENAKHIWRGMVCALTYKDNDPNTGPRGTDGDKKPIQDENVRAAFFGGDNNPGTKLGTLSIPGSSGTFETEYDYETVSYGGNAGAIATGAGSPDAAQGTKLENFIKRPTFFRWLEEWGESFCRERKRRLKQIKEECRGGNKYTNRYNDGDGFDCTKLSPDKDAFLKDFNGSSCAGHCSFYKKWIKKKRKEFDEQSNVYDKQKEDAKRNKDAENKSDICDKQFLGKLESDYNSIDQFLQRLGPCSKNNNENAEDKIEFDKLDDTFGHKKYCGTCSLNELKCENGKCSGGIKEQCNGETITEEIIKTLKDPMDVGMLVSDKSGTTFPQELNDCKGAGIFKSIRKDVWKCGKLCDYDVCVVDNFKEGTHDKKNVLIRTLFKRWLEYFLIDYTEIQKKLKTCINNENKSPCIKKCVEQWINQKKTEWPTIRNRYLETYADDNENNMKSLVKGFLETLIPRIALTNDKGKFNELKDFLKAYECKCAENLKKENSNEDVIQCLLDKLGEKAEQCKEEHQNNDEKSQTCKDSPPLPDEEEETEENTAGKPSFCEGVVDTKTEEEQTEDGGCDPAPTTPKDPAPTTPKKPSTADDTVDESGPGSADGGHPKPEGNPEQVDQPEKNPGSERPPVQPPERRRTPQVDENPFNHPAVIPSLASSTLAWSVGIGFVALSYWWLKKKTKSSVDLLRVLQIPKSDYEIPTFKSKNRYTPYKSAQYRGKRYIYIEGDSGTDSGYTDHYSDITSSSESEYEEFDINDIYVPHAPKYKTLIEVVLEPSKRDKQSGNIQNDEIPSDIPNTPSDIPSPITDDEWNELKQNFISNMLQNTQPNDVPNDYTSGDIPTNTNNTNRSRHNVDNNTHPTTSHDNVDNNTHATMSHYNVDNNTHPTPSRHNVDNNTHPTPSRHTLDQKPFIMSIHDRNLLNGEEYNYDINMSTNTTDDPKYVSNNVYSGIDLINDALSGDHDIYDEVLKRKENELFGTEHPKNTSNNSVAKNTNSDPVMNQLNLFDKWLDRHRDMCEKWSNKEDILNKLKEEWNKDNNNNSGNKTSNIPSNIPSSDIQTSDIPSGKLSDIHSGKLSDIPNDNNIHSDNKPGDIPSGNKTLNTDVSIQINMNDPKPINQFTNMDTILEDLDKYNEPYYDVQDDIYYDVNDHDALTVDNNNIDVPSKVKIEMSVKNTQMMEEKYPIGDVLDI</sequence>
<feature type="region of interest" description="Disordered" evidence="1">
    <location>
        <begin position="401"/>
        <end position="424"/>
    </location>
</feature>
<feature type="compositionally biased region" description="Low complexity" evidence="1">
    <location>
        <begin position="2192"/>
        <end position="2211"/>
    </location>
</feature>
<feature type="region of interest" description="Disordered" evidence="1">
    <location>
        <begin position="1933"/>
        <end position="1963"/>
    </location>
</feature>
<gene>
    <name evidence="8" type="ORF">PRG01_0811100</name>
</gene>
<feature type="region of interest" description="Disordered" evidence="1">
    <location>
        <begin position="1979"/>
        <end position="2020"/>
    </location>
</feature>
<feature type="domain" description="Duffy-binding-like" evidence="2">
    <location>
        <begin position="647"/>
        <end position="816"/>
    </location>
</feature>
<feature type="compositionally biased region" description="Pro residues" evidence="1">
    <location>
        <begin position="1729"/>
        <end position="1740"/>
    </location>
</feature>
<dbReference type="InterPro" id="IPR008602">
    <property type="entry name" value="Duffy-antigen-binding"/>
</dbReference>
<dbReference type="EMBL" id="LT969571">
    <property type="protein sequence ID" value="SOV78429.1"/>
    <property type="molecule type" value="Genomic_DNA"/>
</dbReference>
<feature type="compositionally biased region" description="Basic and acidic residues" evidence="1">
    <location>
        <begin position="1669"/>
        <end position="1682"/>
    </location>
</feature>
<dbReference type="Pfam" id="PF15445">
    <property type="entry name" value="ATS"/>
    <property type="match status" value="1"/>
</dbReference>
<dbReference type="InterPro" id="IPR004258">
    <property type="entry name" value="DBL"/>
</dbReference>
<evidence type="ECO:0000259" key="7">
    <source>
        <dbReference type="Pfam" id="PF22672"/>
    </source>
</evidence>
<feature type="domain" description="Duffy-binding-like" evidence="7">
    <location>
        <begin position="316"/>
        <end position="475"/>
    </location>
</feature>
<dbReference type="VEuPathDB" id="PlasmoDB:PRCDC_0045200"/>
<feature type="region of interest" description="Disordered" evidence="1">
    <location>
        <begin position="767"/>
        <end position="793"/>
    </location>
</feature>
<feature type="compositionally biased region" description="Polar residues" evidence="1">
    <location>
        <begin position="2010"/>
        <end position="2020"/>
    </location>
</feature>
<feature type="region of interest" description="Disordered" evidence="1">
    <location>
        <begin position="2189"/>
        <end position="2254"/>
    </location>
</feature>
<evidence type="ECO:0000259" key="2">
    <source>
        <dbReference type="Pfam" id="PF03011"/>
    </source>
</evidence>
<reference evidence="8 9" key="1">
    <citation type="submission" date="2016-09" db="EMBL/GenBank/DDBJ databases">
        <authorList>
            <consortium name="Pathogen Informatics"/>
        </authorList>
    </citation>
    <scope>NUCLEOTIDE SEQUENCE [LARGE SCALE GENOMIC DNA]</scope>
</reference>
<dbReference type="InterPro" id="IPR029211">
    <property type="entry name" value="PfEMP1_ATS"/>
</dbReference>
<protein>
    <submittedName>
        <fullName evidence="8">Erythrocyte membrane protein 1, PfEMP1, putative</fullName>
    </submittedName>
</protein>
<feature type="compositionally biased region" description="Low complexity" evidence="1">
    <location>
        <begin position="1009"/>
        <end position="1018"/>
    </location>
</feature>
<organism evidence="8 9">
    <name type="scientific">Plasmodium reichenowi</name>
    <dbReference type="NCBI Taxonomy" id="5854"/>
    <lineage>
        <taxon>Eukaryota</taxon>
        <taxon>Sar</taxon>
        <taxon>Alveolata</taxon>
        <taxon>Apicomplexa</taxon>
        <taxon>Aconoidasida</taxon>
        <taxon>Haemosporida</taxon>
        <taxon>Plasmodiidae</taxon>
        <taxon>Plasmodium</taxon>
        <taxon>Plasmodium (Laverania)</taxon>
    </lineage>
</organism>
<dbReference type="Gene3D" id="1.20.58.1930">
    <property type="match status" value="1"/>
</dbReference>
<feature type="domain" description="Plasmodium falciparum erythrocyte membrane protein-1 N-terminal segment" evidence="5">
    <location>
        <begin position="14"/>
        <end position="49"/>
    </location>
</feature>